<evidence type="ECO:0000256" key="4">
    <source>
        <dbReference type="ARBA" id="ARBA00022692"/>
    </source>
</evidence>
<protein>
    <recommendedName>
        <fullName evidence="7">Phosphatidylglycerol--prolipoprotein diacylglyceryl transferase</fullName>
        <ecNumber evidence="7">2.5.1.145</ecNumber>
    </recommendedName>
</protein>
<reference evidence="9" key="1">
    <citation type="journal article" date="2017" name="Proc. Natl. Acad. Sci. U.S.A.">
        <title>Simulation of Deepwater Horizon oil plume reveals substrate specialization within a complex community of hydrocarbon-degraders.</title>
        <authorList>
            <person name="Hu P."/>
            <person name="Dubinsky E.A."/>
            <person name="Probst A.J."/>
            <person name="Wang J."/>
            <person name="Sieber C.M.K."/>
            <person name="Tom L.M."/>
            <person name="Gardinali P."/>
            <person name="Banfield J.F."/>
            <person name="Atlas R.M."/>
            <person name="Andersen G.L."/>
        </authorList>
    </citation>
    <scope>NUCLEOTIDE SEQUENCE [LARGE SCALE GENOMIC DNA]</scope>
</reference>
<comment type="catalytic activity">
    <reaction evidence="7">
        <text>L-cysteinyl-[prolipoprotein] + a 1,2-diacyl-sn-glycero-3-phospho-(1'-sn-glycerol) = an S-1,2-diacyl-sn-glyceryl-L-cysteinyl-[prolipoprotein] + sn-glycerol 1-phosphate + H(+)</text>
        <dbReference type="Rhea" id="RHEA:56712"/>
        <dbReference type="Rhea" id="RHEA-COMP:14679"/>
        <dbReference type="Rhea" id="RHEA-COMP:14680"/>
        <dbReference type="ChEBI" id="CHEBI:15378"/>
        <dbReference type="ChEBI" id="CHEBI:29950"/>
        <dbReference type="ChEBI" id="CHEBI:57685"/>
        <dbReference type="ChEBI" id="CHEBI:64716"/>
        <dbReference type="ChEBI" id="CHEBI:140658"/>
        <dbReference type="EC" id="2.5.1.145"/>
    </reaction>
</comment>
<dbReference type="PANTHER" id="PTHR30589">
    <property type="entry name" value="PROLIPOPROTEIN DIACYLGLYCERYL TRANSFERASE"/>
    <property type="match status" value="1"/>
</dbReference>
<comment type="similarity">
    <text evidence="1 7">Belongs to the Lgt family.</text>
</comment>
<keyword evidence="4 7" id="KW-0812">Transmembrane</keyword>
<keyword evidence="5 7" id="KW-1133">Transmembrane helix</keyword>
<dbReference type="Pfam" id="PF01790">
    <property type="entry name" value="LGT"/>
    <property type="match status" value="1"/>
</dbReference>
<evidence type="ECO:0000256" key="6">
    <source>
        <dbReference type="ARBA" id="ARBA00023136"/>
    </source>
</evidence>
<dbReference type="PROSITE" id="PS01311">
    <property type="entry name" value="LGT"/>
    <property type="match status" value="1"/>
</dbReference>
<comment type="caution">
    <text evidence="8">The sequence shown here is derived from an EMBL/GenBank/DDBJ whole genome shotgun (WGS) entry which is preliminary data.</text>
</comment>
<evidence type="ECO:0000256" key="1">
    <source>
        <dbReference type="ARBA" id="ARBA00007150"/>
    </source>
</evidence>
<comment type="pathway">
    <text evidence="7">Protein modification; lipoprotein biosynthesis (diacylglyceryl transfer).</text>
</comment>
<comment type="function">
    <text evidence="7">Catalyzes the transfer of the diacylglyceryl group from phosphatidylglycerol to the sulfhydryl group of the N-terminal cysteine of a prolipoprotein, the first step in the formation of mature lipoproteins.</text>
</comment>
<feature type="binding site" evidence="7">
    <location>
        <position position="140"/>
    </location>
    <ligand>
        <name>a 1,2-diacyl-sn-glycero-3-phospho-(1'-sn-glycerol)</name>
        <dbReference type="ChEBI" id="CHEBI:64716"/>
    </ligand>
</feature>
<feature type="transmembrane region" description="Helical" evidence="7">
    <location>
        <begin position="20"/>
        <end position="42"/>
    </location>
</feature>
<evidence type="ECO:0000256" key="7">
    <source>
        <dbReference type="HAMAP-Rule" id="MF_01147"/>
    </source>
</evidence>
<organism evidence="8 9">
    <name type="scientific">Halobacteriovorax marinus</name>
    <dbReference type="NCBI Taxonomy" id="97084"/>
    <lineage>
        <taxon>Bacteria</taxon>
        <taxon>Pseudomonadati</taxon>
        <taxon>Bdellovibrionota</taxon>
        <taxon>Bacteriovoracia</taxon>
        <taxon>Bacteriovoracales</taxon>
        <taxon>Halobacteriovoraceae</taxon>
        <taxon>Halobacteriovorax</taxon>
    </lineage>
</organism>
<evidence type="ECO:0000256" key="5">
    <source>
        <dbReference type="ARBA" id="ARBA00022989"/>
    </source>
</evidence>
<proteinExistence type="inferred from homology"/>
<gene>
    <name evidence="7" type="primary">lgt</name>
    <name evidence="8" type="ORF">A9Q84_09710</name>
</gene>
<keyword evidence="6 7" id="KW-0472">Membrane</keyword>
<dbReference type="NCBIfam" id="TIGR00544">
    <property type="entry name" value="lgt"/>
    <property type="match status" value="1"/>
</dbReference>
<sequence length="263" mass="30126">MNYYVHNLSPMALEWGWLILPWYWLAYIAGFFIVYFGMMGFVKSKLIKLSANEVHNYLSFGFLALLLGGRVGYILIYNLSYYVRNPMKVFAIWEGGMSFHGAIIAIAVYTYLCAKKSNRSMFEYADSICLWGPLGLFLGRMANFVNGELAGRVSDVPWAVIFPKFYDHSPRHPSQIYEAVSEGLILFVIMQVLGKKKIDQRGFCSGLFLSVYGVSRFIVEFFRNPDPQIGLYLNYFTLGQFLCLLMVILGIFLMKKSERSPSL</sequence>
<feature type="transmembrane region" description="Helical" evidence="7">
    <location>
        <begin position="54"/>
        <end position="77"/>
    </location>
</feature>
<dbReference type="InterPro" id="IPR001640">
    <property type="entry name" value="Lgt"/>
</dbReference>
<feature type="transmembrane region" description="Helical" evidence="7">
    <location>
        <begin position="201"/>
        <end position="219"/>
    </location>
</feature>
<dbReference type="GO" id="GO:0042158">
    <property type="term" value="P:lipoprotein biosynthetic process"/>
    <property type="evidence" value="ECO:0007669"/>
    <property type="project" value="UniProtKB-UniRule"/>
</dbReference>
<feature type="transmembrane region" description="Helical" evidence="7">
    <location>
        <begin position="89"/>
        <end position="112"/>
    </location>
</feature>
<keyword evidence="2 7" id="KW-1003">Cell membrane</keyword>
<dbReference type="EC" id="2.5.1.145" evidence="7"/>
<keyword evidence="8" id="KW-0449">Lipoprotein</keyword>
<dbReference type="UniPathway" id="UPA00664"/>
<dbReference type="PANTHER" id="PTHR30589:SF0">
    <property type="entry name" value="PHOSPHATIDYLGLYCEROL--PROLIPOPROTEIN DIACYLGLYCERYL TRANSFERASE"/>
    <property type="match status" value="1"/>
</dbReference>
<keyword evidence="3 7" id="KW-0808">Transferase</keyword>
<dbReference type="GO" id="GO:0005886">
    <property type="term" value="C:plasma membrane"/>
    <property type="evidence" value="ECO:0007669"/>
    <property type="project" value="UniProtKB-SubCell"/>
</dbReference>
<dbReference type="Proteomes" id="UP000196531">
    <property type="component" value="Unassembled WGS sequence"/>
</dbReference>
<evidence type="ECO:0000313" key="8">
    <source>
        <dbReference type="EMBL" id="OUR96611.1"/>
    </source>
</evidence>
<evidence type="ECO:0000256" key="3">
    <source>
        <dbReference type="ARBA" id="ARBA00022679"/>
    </source>
</evidence>
<evidence type="ECO:0000313" key="9">
    <source>
        <dbReference type="Proteomes" id="UP000196531"/>
    </source>
</evidence>
<comment type="subcellular location">
    <subcellularLocation>
        <location evidence="7">Cell membrane</location>
        <topology evidence="7">Multi-pass membrane protein</topology>
    </subcellularLocation>
</comment>
<evidence type="ECO:0000256" key="2">
    <source>
        <dbReference type="ARBA" id="ARBA00022475"/>
    </source>
</evidence>
<dbReference type="GO" id="GO:0008961">
    <property type="term" value="F:phosphatidylglycerol-prolipoprotein diacylglyceryl transferase activity"/>
    <property type="evidence" value="ECO:0007669"/>
    <property type="project" value="UniProtKB-UniRule"/>
</dbReference>
<feature type="transmembrane region" description="Helical" evidence="7">
    <location>
        <begin position="231"/>
        <end position="254"/>
    </location>
</feature>
<dbReference type="HAMAP" id="MF_01147">
    <property type="entry name" value="Lgt"/>
    <property type="match status" value="1"/>
</dbReference>
<accession>A0A1Y5FAV3</accession>
<name>A0A1Y5FAV3_9BACT</name>
<dbReference type="AlphaFoldDB" id="A0A1Y5FAV3"/>
<dbReference type="EMBL" id="MAAO01000006">
    <property type="protein sequence ID" value="OUR96611.1"/>
    <property type="molecule type" value="Genomic_DNA"/>
</dbReference>